<dbReference type="SUPFAM" id="SSF54736">
    <property type="entry name" value="ClpS-like"/>
    <property type="match status" value="1"/>
</dbReference>
<dbReference type="GO" id="GO:0046872">
    <property type="term" value="F:metal ion binding"/>
    <property type="evidence" value="ECO:0007669"/>
    <property type="project" value="UniProtKB-KW"/>
</dbReference>
<keyword evidence="9" id="KW-0378">Hydrolase</keyword>
<dbReference type="Gene3D" id="3.30.830.10">
    <property type="entry name" value="Metalloenzyme, LuxS/M16 peptidase-like"/>
    <property type="match status" value="4"/>
</dbReference>
<dbReference type="InterPro" id="IPR008932">
    <property type="entry name" value="Ribosomal_bL12_oligo"/>
</dbReference>
<dbReference type="FunFam" id="3.90.79.10:FF:000020">
    <property type="entry name" value="Pre-mRNA cleavage factor Im subunit 2"/>
    <property type="match status" value="1"/>
</dbReference>
<dbReference type="Gene3D" id="3.30.1390.10">
    <property type="match status" value="1"/>
</dbReference>
<dbReference type="EMBL" id="LHPF02000006">
    <property type="protein sequence ID" value="PSC73920.1"/>
    <property type="molecule type" value="Genomic_DNA"/>
</dbReference>
<evidence type="ECO:0000256" key="11">
    <source>
        <dbReference type="ARBA" id="ARBA00022884"/>
    </source>
</evidence>
<evidence type="ECO:0000256" key="16">
    <source>
        <dbReference type="ARBA" id="ARBA00054854"/>
    </source>
</evidence>
<dbReference type="GO" id="GO:0043171">
    <property type="term" value="P:peptide catabolic process"/>
    <property type="evidence" value="ECO:0007669"/>
    <property type="project" value="TreeGrafter"/>
</dbReference>
<gene>
    <name evidence="19" type="ORF">C2E20_3230</name>
</gene>
<dbReference type="Pfam" id="PF05193">
    <property type="entry name" value="Peptidase_M16_C"/>
    <property type="match status" value="1"/>
</dbReference>
<keyword evidence="10" id="KW-0862">Zinc</keyword>
<evidence type="ECO:0000256" key="14">
    <source>
        <dbReference type="ARBA" id="ARBA00023242"/>
    </source>
</evidence>
<comment type="similarity">
    <text evidence="4">Belongs to the Nudix hydrolase family. CPSF5 subfamily.</text>
</comment>
<evidence type="ECO:0000256" key="10">
    <source>
        <dbReference type="ARBA" id="ARBA00022833"/>
    </source>
</evidence>
<keyword evidence="8" id="KW-0479">Metal-binding</keyword>
<dbReference type="CDD" id="cd18871">
    <property type="entry name" value="NUDIX_Cfim25_Nudt21"/>
    <property type="match status" value="1"/>
</dbReference>
<evidence type="ECO:0000256" key="12">
    <source>
        <dbReference type="ARBA" id="ARBA00022980"/>
    </source>
</evidence>
<dbReference type="Gene3D" id="3.90.79.10">
    <property type="entry name" value="Nucleoside Triphosphate Pyrophosphohydrolase"/>
    <property type="match status" value="1"/>
</dbReference>
<dbReference type="InterPro" id="IPR054734">
    <property type="entry name" value="PqqF-like_C_4"/>
</dbReference>
<dbReference type="CDD" id="cd00387">
    <property type="entry name" value="Ribosomal_L7_L12"/>
    <property type="match status" value="1"/>
</dbReference>
<evidence type="ECO:0000256" key="17">
    <source>
        <dbReference type="SAM" id="MobiDB-lite"/>
    </source>
</evidence>
<evidence type="ECO:0000256" key="3">
    <source>
        <dbReference type="ARBA" id="ARBA00007261"/>
    </source>
</evidence>
<dbReference type="GO" id="GO:0004222">
    <property type="term" value="F:metalloendopeptidase activity"/>
    <property type="evidence" value="ECO:0007669"/>
    <property type="project" value="TreeGrafter"/>
</dbReference>
<feature type="compositionally biased region" description="Low complexity" evidence="17">
    <location>
        <begin position="262"/>
        <end position="275"/>
    </location>
</feature>
<dbReference type="GO" id="GO:0006412">
    <property type="term" value="P:translation"/>
    <property type="evidence" value="ECO:0007669"/>
    <property type="project" value="InterPro"/>
</dbReference>
<evidence type="ECO:0000256" key="6">
    <source>
        <dbReference type="ARBA" id="ARBA00022664"/>
    </source>
</evidence>
<dbReference type="Pfam" id="PF16187">
    <property type="entry name" value="Peptidase_M16_M"/>
    <property type="match status" value="1"/>
</dbReference>
<dbReference type="FunFam" id="3.30.1390.10:FF:000001">
    <property type="entry name" value="50S ribosomal protein L7/L12"/>
    <property type="match status" value="1"/>
</dbReference>
<dbReference type="SUPFAM" id="SSF63411">
    <property type="entry name" value="LuxS/MPP-like metallohydrolase"/>
    <property type="match status" value="4"/>
</dbReference>
<dbReference type="InterPro" id="IPR032632">
    <property type="entry name" value="Peptidase_M16_M"/>
</dbReference>
<dbReference type="InterPro" id="IPR015797">
    <property type="entry name" value="NUDIX_hydrolase-like_dom_sf"/>
</dbReference>
<proteinExistence type="inferred from homology"/>
<dbReference type="FunFam" id="3.30.830.10:FF:000005">
    <property type="entry name" value="nardilysin isoform X1"/>
    <property type="match status" value="1"/>
</dbReference>
<evidence type="ECO:0000256" key="7">
    <source>
        <dbReference type="ARBA" id="ARBA00022670"/>
    </source>
</evidence>
<keyword evidence="7" id="KW-0645">Protease</keyword>
<evidence type="ECO:0000256" key="1">
    <source>
        <dbReference type="ARBA" id="ARBA00004123"/>
    </source>
</evidence>
<evidence type="ECO:0000313" key="19">
    <source>
        <dbReference type="EMBL" id="PSC73920.1"/>
    </source>
</evidence>
<dbReference type="GO" id="GO:0005840">
    <property type="term" value="C:ribosome"/>
    <property type="evidence" value="ECO:0007669"/>
    <property type="project" value="UniProtKB-KW"/>
</dbReference>
<dbReference type="GO" id="GO:0003735">
    <property type="term" value="F:structural constituent of ribosome"/>
    <property type="evidence" value="ECO:0007669"/>
    <property type="project" value="InterPro"/>
</dbReference>
<dbReference type="InterPro" id="IPR013823">
    <property type="entry name" value="Ribosomal_bL12_C"/>
</dbReference>
<dbReference type="PROSITE" id="PS51462">
    <property type="entry name" value="NUDIX"/>
    <property type="match status" value="1"/>
</dbReference>
<dbReference type="InterPro" id="IPR011765">
    <property type="entry name" value="Pept_M16_N"/>
</dbReference>
<dbReference type="Pfam" id="PF16320">
    <property type="entry name" value="Ribosomal_L12_N"/>
    <property type="match status" value="1"/>
</dbReference>
<evidence type="ECO:0000256" key="2">
    <source>
        <dbReference type="ARBA" id="ARBA00007197"/>
    </source>
</evidence>
<evidence type="ECO:0000256" key="5">
    <source>
        <dbReference type="ARBA" id="ARBA00016266"/>
    </source>
</evidence>
<comment type="function">
    <text evidence="16">Component of the cleavage factor Im (CFIm) complex that plays a key role in pre-mRNA 3'-processing. Involved in association with CPSF6 or CPSF7 in pre-MRNA 3'-end poly(A) site cleavage and poly(A) addition. NUDT21/CPSF5 binds to cleavage and polyadenylation RNA substrates. The homodimer mediates simultaneous sequence-specific recognition of two 5'-UGUA-3' elements within the pre-mRNA. Binds to, but does not hydrolyze mono- and di-adenosine nucleotides. May have a role in mRNA export.</text>
</comment>
<dbReference type="InterPro" id="IPR016706">
    <property type="entry name" value="Cleav_polyA_spec_factor_su5"/>
</dbReference>
<dbReference type="Pfam" id="PF22456">
    <property type="entry name" value="PqqF-like_C_4"/>
    <property type="match status" value="1"/>
</dbReference>
<dbReference type="SUPFAM" id="SSF48300">
    <property type="entry name" value="Ribosomal protein L7/12, oligomerisation (N-terminal) domain"/>
    <property type="match status" value="1"/>
</dbReference>
<accession>A0A2P6VIL9</accession>
<sequence length="1473" mass="160844">MATTQSQLAVYPVGNYTFGSKPPKLEKDTNVAQRMERLKEKYAREGSQRSVDAVLVVHEHGHPHVLVLQMGASFFKLPGGRLRPGEDELEGLLRKLTGLLAPPADSMRPDWRVSELLGTWWRPNFEAHMYPFCPPHIARPKEVKRLFLVALPERCYLSVPKNMRLVAVPLFEMYDNSPRYGPVIASIPSLLSRFALTLAGRVPPAAVAAAEKEAAAAAIAAAQQQQVMAAGQARAAAVAAAAVAAHQQQQAAGQQQQRAGIAVSLSGAAPQQQAPPQQPQHYPPVYQQQENLTVDFDDAAWQRHYSSEAEQREITDPTVLALADQIIGLNLLQVSDLTEILKQRLGISGMPMGMPMMGMPMGAAPPAAAAEPAAAAAPVEEKTEFSLKLEGFDAASKIKVIKEVRAITGLGLKEAKDLVEGAPKVVKEGLKKEEAEALQKTLVEAGAKLAMMVDQREGPAAAGDRGADMVLPRVDDCSYRLLTLPNGLKALLVHDPAADKGAAAADVRVGSLSDPDDVPGLAHFTEHMLFYSSEKYPEEDEYSKFVLEHGGHTNAYTSNESTNYHFDVNWDALEPALDRFAQFFICPLISADGVDREAKAVDSEHGKNLNSDPWRKLQLWKATANKGHPFARFSTGSFHTLITQPKAAGIDPHERVRDFHRSHYSAGVMRLAVVSRHSLDELEGMVRGMFAAVPDAGITAPAFSPDAVLPEQAGLLIRMVPERTGHSIELQWPTVAEQQHYRAAPSHYVSHLLGHEGEGSAFALLKAHGWATGLVAGEAGTSYSARSFFMVRIDLTDEGHSHAKEAVGVVFRYLDLLRQPGGVSQAVWDEMRQLSELRFHYRDKQAPYSYASSLAQAMQVYGDADLLLGAYSVPQEFHPELIQQVLVDLTPAAARVLWVSKTLEPECTDKEAWYGTPYSATPLPQDWQEHWSKGPALPQLHLPEHNPFIPQRFDLLEAATPRPEVVHDSGMVRLWHSAEPSFKVPKAVLYLHLHLAEAYTTPQAAVLSQLYAALLNDYLSEVTYPAELAGLHYGVRPTVAGLLLSVYGYDDTLPTLAQTVLDYALAFQVRPDRFAVVKEKKAKDWQNMKFDQPYQIALYSLSVLLEARRWHVSDYEAVLPGVTPEQLQAFVRCLFSRCQVEAFAAGNMPREAAVAFAQSLEEQLRERCASRPPFPSQLTEQRVVALGAGRPALLPQPGPNPANDNSAAVVAFQVGPDDLRLNALAELVTQIGKRDAFHQLRTVEQLGYMTFCTAYWTLTVRSILFIIQSNAHTAAYLESRIDNFLPMLAKRLESMPAEEFAAQVEELAKAKLERPKQLREAAGRDWGEIEPGLLKFGRADAEVAALRQLSQQEVVAFYRDHVMDHSVRRKLSVHVQAAPKAPPASDAAPAAEGSGATADGGCPAAEAAPAGAAAPEPAAAALEAAEPAAPMEAEAADEAAAAAAAAEEAGEKVEVIDDMWRWKRAQQLYGAPK</sequence>
<evidence type="ECO:0000259" key="18">
    <source>
        <dbReference type="PROSITE" id="PS51462"/>
    </source>
</evidence>
<comment type="subcellular location">
    <subcellularLocation>
        <location evidence="1">Nucleus</location>
    </subcellularLocation>
</comment>
<keyword evidence="6" id="KW-0507">mRNA processing</keyword>
<evidence type="ECO:0000256" key="15">
    <source>
        <dbReference type="ARBA" id="ARBA00023274"/>
    </source>
</evidence>
<evidence type="ECO:0000256" key="13">
    <source>
        <dbReference type="ARBA" id="ARBA00023049"/>
    </source>
</evidence>
<dbReference type="PANTHER" id="PTHR43690:SF18">
    <property type="entry name" value="INSULIN-DEGRADING ENZYME-RELATED"/>
    <property type="match status" value="1"/>
</dbReference>
<dbReference type="Proteomes" id="UP000239649">
    <property type="component" value="Unassembled WGS sequence"/>
</dbReference>
<dbReference type="InterPro" id="IPR000206">
    <property type="entry name" value="Ribosomal_bL12"/>
</dbReference>
<name>A0A2P6VIL9_9CHLO</name>
<dbReference type="InterPro" id="IPR036235">
    <property type="entry name" value="Ribosomal_bL12_oligo_N_sf"/>
</dbReference>
<feature type="compositionally biased region" description="Low complexity" evidence="17">
    <location>
        <begin position="1377"/>
        <end position="1447"/>
    </location>
</feature>
<keyword evidence="14" id="KW-0539">Nucleus</keyword>
<evidence type="ECO:0000256" key="8">
    <source>
        <dbReference type="ARBA" id="ARBA00022723"/>
    </source>
</evidence>
<reference evidence="19 20" key="1">
    <citation type="journal article" date="2018" name="Plant J.">
        <title>Genome sequences of Chlorella sorokiniana UTEX 1602 and Micractinium conductrix SAG 241.80: implications to maltose excretion by a green alga.</title>
        <authorList>
            <person name="Arriola M.B."/>
            <person name="Velmurugan N."/>
            <person name="Zhang Y."/>
            <person name="Plunkett M.H."/>
            <person name="Hondzo H."/>
            <person name="Barney B.M."/>
        </authorList>
    </citation>
    <scope>NUCLEOTIDE SEQUENCE [LARGE SCALE GENOMIC DNA]</scope>
    <source>
        <strain evidence="19 20">SAG 241.80</strain>
    </source>
</reference>
<dbReference type="GO" id="GO:1990904">
    <property type="term" value="C:ribonucleoprotein complex"/>
    <property type="evidence" value="ECO:0007669"/>
    <property type="project" value="UniProtKB-KW"/>
</dbReference>
<dbReference type="OrthoDB" id="952271at2759"/>
<dbReference type="HAMAP" id="MF_00368">
    <property type="entry name" value="Ribosomal_bL12"/>
    <property type="match status" value="1"/>
</dbReference>
<dbReference type="PANTHER" id="PTHR43690">
    <property type="entry name" value="NARDILYSIN"/>
    <property type="match status" value="1"/>
</dbReference>
<dbReference type="NCBIfam" id="TIGR00855">
    <property type="entry name" value="L12"/>
    <property type="match status" value="1"/>
</dbReference>
<dbReference type="GO" id="GO:0003729">
    <property type="term" value="F:mRNA binding"/>
    <property type="evidence" value="ECO:0007669"/>
    <property type="project" value="InterPro"/>
</dbReference>
<dbReference type="InterPro" id="IPR011249">
    <property type="entry name" value="Metalloenz_LuxS/M16"/>
</dbReference>
<dbReference type="STRING" id="554055.A0A2P6VIL9"/>
<keyword evidence="15" id="KW-0687">Ribonucleoprotein</keyword>
<evidence type="ECO:0000256" key="9">
    <source>
        <dbReference type="ARBA" id="ARBA00022801"/>
    </source>
</evidence>
<dbReference type="GO" id="GO:0051603">
    <property type="term" value="P:proteolysis involved in protein catabolic process"/>
    <property type="evidence" value="ECO:0007669"/>
    <property type="project" value="TreeGrafter"/>
</dbReference>
<dbReference type="InterPro" id="IPR000086">
    <property type="entry name" value="NUDIX_hydrolase_dom"/>
</dbReference>
<dbReference type="SUPFAM" id="SSF55811">
    <property type="entry name" value="Nudix"/>
    <property type="match status" value="1"/>
</dbReference>
<dbReference type="Pfam" id="PF00675">
    <property type="entry name" value="Peptidase_M16"/>
    <property type="match status" value="1"/>
</dbReference>
<evidence type="ECO:0000313" key="20">
    <source>
        <dbReference type="Proteomes" id="UP000239649"/>
    </source>
</evidence>
<keyword evidence="11" id="KW-0694">RNA-binding</keyword>
<protein>
    <recommendedName>
        <fullName evidence="5">Cleavage and polyadenylation specificity factor subunit 5</fullName>
    </recommendedName>
</protein>
<feature type="region of interest" description="Disordered" evidence="17">
    <location>
        <begin position="1373"/>
        <end position="1452"/>
    </location>
</feature>
<keyword evidence="12" id="KW-0689">Ribosomal protein</keyword>
<dbReference type="GO" id="GO:0031124">
    <property type="term" value="P:mRNA 3'-end processing"/>
    <property type="evidence" value="ECO:0007669"/>
    <property type="project" value="InterPro"/>
</dbReference>
<comment type="caution">
    <text evidence="19">The sequence shown here is derived from an EMBL/GenBank/DDBJ whole genome shotgun (WGS) entry which is preliminary data.</text>
</comment>
<dbReference type="InterPro" id="IPR050626">
    <property type="entry name" value="Peptidase_M16"/>
</dbReference>
<dbReference type="GO" id="GO:0005829">
    <property type="term" value="C:cytosol"/>
    <property type="evidence" value="ECO:0007669"/>
    <property type="project" value="TreeGrafter"/>
</dbReference>
<keyword evidence="13" id="KW-0482">Metalloprotease</keyword>
<feature type="domain" description="Nudix hydrolase" evidence="18">
    <location>
        <begin position="47"/>
        <end position="172"/>
    </location>
</feature>
<dbReference type="Gene3D" id="1.20.5.710">
    <property type="entry name" value="Single helix bin"/>
    <property type="match status" value="1"/>
</dbReference>
<comment type="similarity">
    <text evidence="2">Belongs to the bacterial ribosomal protein bL12 family.</text>
</comment>
<dbReference type="Pfam" id="PF13869">
    <property type="entry name" value="NUDIX_2"/>
    <property type="match status" value="1"/>
</dbReference>
<dbReference type="GO" id="GO:0005739">
    <property type="term" value="C:mitochondrion"/>
    <property type="evidence" value="ECO:0007669"/>
    <property type="project" value="TreeGrafter"/>
</dbReference>
<dbReference type="InterPro" id="IPR014719">
    <property type="entry name" value="Ribosomal_bL12_C/ClpS-like"/>
</dbReference>
<organism evidence="19 20">
    <name type="scientific">Micractinium conductrix</name>
    <dbReference type="NCBI Taxonomy" id="554055"/>
    <lineage>
        <taxon>Eukaryota</taxon>
        <taxon>Viridiplantae</taxon>
        <taxon>Chlorophyta</taxon>
        <taxon>core chlorophytes</taxon>
        <taxon>Trebouxiophyceae</taxon>
        <taxon>Chlorellales</taxon>
        <taxon>Chlorellaceae</taxon>
        <taxon>Chlorella clade</taxon>
        <taxon>Micractinium</taxon>
    </lineage>
</organism>
<dbReference type="FunFam" id="3.30.830.10:FF:000004">
    <property type="entry name" value="Putative insulin-degrading enzyme"/>
    <property type="match status" value="1"/>
</dbReference>
<dbReference type="Pfam" id="PF00542">
    <property type="entry name" value="Ribosomal_L12"/>
    <property type="match status" value="1"/>
</dbReference>
<comment type="similarity">
    <text evidence="3">Belongs to the peptidase M16 family.</text>
</comment>
<dbReference type="GO" id="GO:0005849">
    <property type="term" value="C:mRNA cleavage factor complex"/>
    <property type="evidence" value="ECO:0007669"/>
    <property type="project" value="InterPro"/>
</dbReference>
<evidence type="ECO:0000256" key="4">
    <source>
        <dbReference type="ARBA" id="ARBA00009710"/>
    </source>
</evidence>
<dbReference type="InterPro" id="IPR007863">
    <property type="entry name" value="Peptidase_M16_C"/>
</dbReference>
<keyword evidence="20" id="KW-1185">Reference proteome</keyword>
<feature type="region of interest" description="Disordered" evidence="17">
    <location>
        <begin position="262"/>
        <end position="283"/>
    </location>
</feature>